<comment type="caution">
    <text evidence="1">The sequence shown here is derived from an EMBL/GenBank/DDBJ whole genome shotgun (WGS) entry which is preliminary data.</text>
</comment>
<dbReference type="EMBL" id="JAMZMK010008225">
    <property type="protein sequence ID" value="KAI7741277.1"/>
    <property type="molecule type" value="Genomic_DNA"/>
</dbReference>
<keyword evidence="2" id="KW-1185">Reference proteome</keyword>
<proteinExistence type="predicted"/>
<reference evidence="1" key="1">
    <citation type="submission" date="2022-06" db="EMBL/GenBank/DDBJ databases">
        <title>Uncovering the hologenomic basis of an extraordinary plant invasion.</title>
        <authorList>
            <person name="Bieker V.C."/>
            <person name="Martin M.D."/>
            <person name="Gilbert T."/>
            <person name="Hodgins K."/>
            <person name="Battlay P."/>
            <person name="Petersen B."/>
            <person name="Wilson J."/>
        </authorList>
    </citation>
    <scope>NUCLEOTIDE SEQUENCE</scope>
    <source>
        <strain evidence="1">AA19_3_7</strain>
        <tissue evidence="1">Leaf</tissue>
    </source>
</reference>
<accession>A0AAD5CGP2</accession>
<evidence type="ECO:0000313" key="1">
    <source>
        <dbReference type="EMBL" id="KAI7741277.1"/>
    </source>
</evidence>
<dbReference type="PANTHER" id="PTHR33601:SF21">
    <property type="entry name" value="PROTEIN LITTLE ZIPPER 1-LIKE"/>
    <property type="match status" value="1"/>
</dbReference>
<dbReference type="PANTHER" id="PTHR33601">
    <property type="entry name" value="PROTEIN LITTLE ZIPPER 4"/>
    <property type="match status" value="1"/>
</dbReference>
<dbReference type="InterPro" id="IPR039312">
    <property type="entry name" value="ZPR"/>
</dbReference>
<dbReference type="Proteomes" id="UP001206925">
    <property type="component" value="Unassembled WGS sequence"/>
</dbReference>
<evidence type="ECO:0000313" key="2">
    <source>
        <dbReference type="Proteomes" id="UP001206925"/>
    </source>
</evidence>
<dbReference type="AlphaFoldDB" id="A0AAD5CGP2"/>
<organism evidence="1 2">
    <name type="scientific">Ambrosia artemisiifolia</name>
    <name type="common">Common ragweed</name>
    <dbReference type="NCBI Taxonomy" id="4212"/>
    <lineage>
        <taxon>Eukaryota</taxon>
        <taxon>Viridiplantae</taxon>
        <taxon>Streptophyta</taxon>
        <taxon>Embryophyta</taxon>
        <taxon>Tracheophyta</taxon>
        <taxon>Spermatophyta</taxon>
        <taxon>Magnoliopsida</taxon>
        <taxon>eudicotyledons</taxon>
        <taxon>Gunneridae</taxon>
        <taxon>Pentapetalae</taxon>
        <taxon>asterids</taxon>
        <taxon>campanulids</taxon>
        <taxon>Asterales</taxon>
        <taxon>Asteraceae</taxon>
        <taxon>Asteroideae</taxon>
        <taxon>Heliantheae alliance</taxon>
        <taxon>Heliantheae</taxon>
        <taxon>Ambrosia</taxon>
    </lineage>
</organism>
<name>A0AAD5CGP2_AMBAR</name>
<sequence length="111" mass="13278">MCTGNNKEYIAPSSLQLHNRKAKPKRQMRVKVRIQRLRRINENIKEQTKLEMEISNLKLYMENMRILKENERLKNTAKLLHQENLDLLTQLEKKKSQTLIMSQVPFTLMIT</sequence>
<protein>
    <submittedName>
        <fullName evidence="1">Uncharacterized protein</fullName>
    </submittedName>
</protein>
<gene>
    <name evidence="1" type="ORF">M8C21_012487</name>
</gene>